<evidence type="ECO:0000313" key="3">
    <source>
        <dbReference type="Proteomes" id="UP001266305"/>
    </source>
</evidence>
<comment type="caution">
    <text evidence="2">The sequence shown here is derived from an EMBL/GenBank/DDBJ whole genome shotgun (WGS) entry which is preliminary data.</text>
</comment>
<evidence type="ECO:0000256" key="1">
    <source>
        <dbReference type="SAM" id="MobiDB-lite"/>
    </source>
</evidence>
<accession>A0ABQ9VSJ8</accession>
<keyword evidence="3" id="KW-1185">Reference proteome</keyword>
<evidence type="ECO:0000313" key="2">
    <source>
        <dbReference type="EMBL" id="KAK2112353.1"/>
    </source>
</evidence>
<gene>
    <name evidence="2" type="ORF">P7K49_012100</name>
</gene>
<name>A0ABQ9VSJ8_SAGOE</name>
<reference evidence="2 3" key="1">
    <citation type="submission" date="2023-05" db="EMBL/GenBank/DDBJ databases">
        <title>B98-5 Cell Line De Novo Hybrid Assembly: An Optical Mapping Approach.</title>
        <authorList>
            <person name="Kananen K."/>
            <person name="Auerbach J.A."/>
            <person name="Kautto E."/>
            <person name="Blachly J.S."/>
        </authorList>
    </citation>
    <scope>NUCLEOTIDE SEQUENCE [LARGE SCALE GENOMIC DNA]</scope>
    <source>
        <strain evidence="2">B95-8</strain>
        <tissue evidence="2">Cell line</tissue>
    </source>
</reference>
<protein>
    <submittedName>
        <fullName evidence="2">Uncharacterized protein</fullName>
    </submittedName>
</protein>
<dbReference type="EMBL" id="JASSZA010000005">
    <property type="protein sequence ID" value="KAK2112353.1"/>
    <property type="molecule type" value="Genomic_DNA"/>
</dbReference>
<dbReference type="Proteomes" id="UP001266305">
    <property type="component" value="Unassembled WGS sequence"/>
</dbReference>
<sequence>MKDVDKFGNEITQLARPLPVEYLIIDHGLLGGTPGATEAPGSSTSSLHLSFFLEAFSGHGDVAVSLAMGQQGWQDDPLQQPLHHPYQSCPQRT</sequence>
<organism evidence="2 3">
    <name type="scientific">Saguinus oedipus</name>
    <name type="common">Cotton-top tamarin</name>
    <name type="synonym">Oedipomidas oedipus</name>
    <dbReference type="NCBI Taxonomy" id="9490"/>
    <lineage>
        <taxon>Eukaryota</taxon>
        <taxon>Metazoa</taxon>
        <taxon>Chordata</taxon>
        <taxon>Craniata</taxon>
        <taxon>Vertebrata</taxon>
        <taxon>Euteleostomi</taxon>
        <taxon>Mammalia</taxon>
        <taxon>Eutheria</taxon>
        <taxon>Euarchontoglires</taxon>
        <taxon>Primates</taxon>
        <taxon>Haplorrhini</taxon>
        <taxon>Platyrrhini</taxon>
        <taxon>Cebidae</taxon>
        <taxon>Callitrichinae</taxon>
        <taxon>Saguinus</taxon>
    </lineage>
</organism>
<proteinExistence type="predicted"/>
<feature type="region of interest" description="Disordered" evidence="1">
    <location>
        <begin position="73"/>
        <end position="93"/>
    </location>
</feature>